<dbReference type="Gene3D" id="3.40.50.150">
    <property type="entry name" value="Vaccinia Virus protein VP39"/>
    <property type="match status" value="1"/>
</dbReference>
<dbReference type="InterPro" id="IPR029063">
    <property type="entry name" value="SAM-dependent_MTases_sf"/>
</dbReference>
<dbReference type="GO" id="GO:0032259">
    <property type="term" value="P:methylation"/>
    <property type="evidence" value="ECO:0007669"/>
    <property type="project" value="UniProtKB-KW"/>
</dbReference>
<evidence type="ECO:0000313" key="4">
    <source>
        <dbReference type="EMBL" id="MFD0987433.1"/>
    </source>
</evidence>
<proteinExistence type="predicted"/>
<evidence type="ECO:0000256" key="1">
    <source>
        <dbReference type="SAM" id="Coils"/>
    </source>
</evidence>
<keyword evidence="4" id="KW-0808">Transferase</keyword>
<feature type="domain" description="Methyltransferase putative zinc binding" evidence="2">
    <location>
        <begin position="9"/>
        <end position="76"/>
    </location>
</feature>
<dbReference type="CDD" id="cd02440">
    <property type="entry name" value="AdoMet_MTases"/>
    <property type="match status" value="1"/>
</dbReference>
<dbReference type="InterPro" id="IPR013691">
    <property type="entry name" value="MeTrfase_14"/>
</dbReference>
<reference evidence="5" key="1">
    <citation type="journal article" date="2019" name="Int. J. Syst. Evol. Microbiol.">
        <title>The Global Catalogue of Microorganisms (GCM) 10K type strain sequencing project: providing services to taxonomists for standard genome sequencing and annotation.</title>
        <authorList>
            <consortium name="The Broad Institute Genomics Platform"/>
            <consortium name="The Broad Institute Genome Sequencing Center for Infectious Disease"/>
            <person name="Wu L."/>
            <person name="Ma J."/>
        </authorList>
    </citation>
    <scope>NUCLEOTIDE SEQUENCE [LARGE SCALE GENOMIC DNA]</scope>
    <source>
        <strain evidence="5">CCUG 61697</strain>
    </source>
</reference>
<evidence type="ECO:0000259" key="2">
    <source>
        <dbReference type="Pfam" id="PF08421"/>
    </source>
</evidence>
<evidence type="ECO:0000259" key="3">
    <source>
        <dbReference type="Pfam" id="PF08484"/>
    </source>
</evidence>
<dbReference type="Proteomes" id="UP001597102">
    <property type="component" value="Unassembled WGS sequence"/>
</dbReference>
<keyword evidence="1" id="KW-0175">Coiled coil</keyword>
<keyword evidence="5" id="KW-1185">Reference proteome</keyword>
<dbReference type="EC" id="2.1.1.-" evidence="4"/>
<sequence length="442" mass="50692">MHIRHKKSCRICKSPTLKPVIDLEPQFLQGAFVKPGTVMPPLRKLPTRLVRCDVEATEGACGLLQLENSVPPEILYANYWYRSGTNQTMRDHLKGIVDSALDIVEPEDKRVLDIGCNDGTLLAAYPEGFDLWGYDPSDIAQEIKDWVNVIGTTFPSAKGRAQIGDRKFDVITSIAMFYDLEDPIAFAKSIKELLAKDGIWILEMSYMPLMLKMNSFDTICHEHLEYYSLEVLQHIARAAGLHIFKVELNEINGGSIRCYVSHDDCIKYDTRAADEYIRRLQLMEFEMQLDTDEPYRAFQERIEALREEMDRLLAEIRDRGETVHVYGASTKGNVLLQWYNIDAFKVPYAADRNPQKDGAMTVGTNIKIISEEKSRAMKPEYYLVLPWHFRREFLEREADTIRAGTKMLFPLPEVEVVDKTNLEESLKAAQMTPERLEEILGI</sequence>
<gene>
    <name evidence="4" type="ORF">ACFQ2F_10035</name>
</gene>
<feature type="coiled-coil region" evidence="1">
    <location>
        <begin position="295"/>
        <end position="322"/>
    </location>
</feature>
<dbReference type="SUPFAM" id="SSF53335">
    <property type="entry name" value="S-adenosyl-L-methionine-dependent methyltransferases"/>
    <property type="match status" value="1"/>
</dbReference>
<feature type="domain" description="C-methyltransferase" evidence="3">
    <location>
        <begin position="251"/>
        <end position="412"/>
    </location>
</feature>
<dbReference type="Pfam" id="PF08484">
    <property type="entry name" value="Methyltransf_14"/>
    <property type="match status" value="1"/>
</dbReference>
<dbReference type="EMBL" id="JBHTJO010000001">
    <property type="protein sequence ID" value="MFD0987433.1"/>
    <property type="molecule type" value="Genomic_DNA"/>
</dbReference>
<accession>A0ABW3JAW0</accession>
<organism evidence="4 5">
    <name type="scientific">Methyloligella solikamskensis</name>
    <dbReference type="NCBI Taxonomy" id="1177756"/>
    <lineage>
        <taxon>Bacteria</taxon>
        <taxon>Pseudomonadati</taxon>
        <taxon>Pseudomonadota</taxon>
        <taxon>Alphaproteobacteria</taxon>
        <taxon>Hyphomicrobiales</taxon>
        <taxon>Hyphomicrobiaceae</taxon>
        <taxon>Methyloligella</taxon>
    </lineage>
</organism>
<dbReference type="Gene3D" id="3.40.50.720">
    <property type="entry name" value="NAD(P)-binding Rossmann-like Domain"/>
    <property type="match status" value="1"/>
</dbReference>
<dbReference type="InterPro" id="IPR013630">
    <property type="entry name" value="Methyltransf_Zn-bd_dom_put"/>
</dbReference>
<protein>
    <submittedName>
        <fullName evidence="4">Class I SAM-dependent methyltransferase</fullName>
        <ecNumber evidence="4">2.1.1.-</ecNumber>
    </submittedName>
</protein>
<dbReference type="InterPro" id="IPR038576">
    <property type="entry name" value="Methyltransf_Zn-bd_dom_put_sf"/>
</dbReference>
<dbReference type="Pfam" id="PF13489">
    <property type="entry name" value="Methyltransf_23"/>
    <property type="match status" value="1"/>
</dbReference>
<dbReference type="GO" id="GO:0008168">
    <property type="term" value="F:methyltransferase activity"/>
    <property type="evidence" value="ECO:0007669"/>
    <property type="project" value="UniProtKB-KW"/>
</dbReference>
<dbReference type="Gene3D" id="6.20.50.110">
    <property type="entry name" value="Methyltransferase, zinc-binding domain"/>
    <property type="match status" value="1"/>
</dbReference>
<comment type="caution">
    <text evidence="4">The sequence shown here is derived from an EMBL/GenBank/DDBJ whole genome shotgun (WGS) entry which is preliminary data.</text>
</comment>
<name>A0ABW3JAW0_9HYPH</name>
<dbReference type="Pfam" id="PF08421">
    <property type="entry name" value="Methyltransf_13"/>
    <property type="match status" value="1"/>
</dbReference>
<dbReference type="RefSeq" id="WP_379089405.1">
    <property type="nucleotide sequence ID" value="NZ_JBHTJO010000001.1"/>
</dbReference>
<keyword evidence="4" id="KW-0489">Methyltransferase</keyword>
<evidence type="ECO:0000313" key="5">
    <source>
        <dbReference type="Proteomes" id="UP001597102"/>
    </source>
</evidence>